<feature type="chain" id="PRO_5017330684" evidence="1">
    <location>
        <begin position="20"/>
        <end position="375"/>
    </location>
</feature>
<organism evidence="2 3">
    <name type="scientific">Maribellus luteus</name>
    <dbReference type="NCBI Taxonomy" id="2305463"/>
    <lineage>
        <taxon>Bacteria</taxon>
        <taxon>Pseudomonadati</taxon>
        <taxon>Bacteroidota</taxon>
        <taxon>Bacteroidia</taxon>
        <taxon>Marinilabiliales</taxon>
        <taxon>Prolixibacteraceae</taxon>
        <taxon>Maribellus</taxon>
    </lineage>
</organism>
<name>A0A399T5Y0_9BACT</name>
<gene>
    <name evidence="2" type="ORF">D1614_05515</name>
</gene>
<comment type="caution">
    <text evidence="2">The sequence shown here is derived from an EMBL/GenBank/DDBJ whole genome shotgun (WGS) entry which is preliminary data.</text>
</comment>
<protein>
    <submittedName>
        <fullName evidence="2">Carboxypeptidase-like regulatory domain-containing protein</fullName>
    </submittedName>
</protein>
<keyword evidence="1" id="KW-0732">Signal</keyword>
<evidence type="ECO:0000313" key="3">
    <source>
        <dbReference type="Proteomes" id="UP000265926"/>
    </source>
</evidence>
<proteinExistence type="predicted"/>
<dbReference type="GO" id="GO:0004180">
    <property type="term" value="F:carboxypeptidase activity"/>
    <property type="evidence" value="ECO:0007669"/>
    <property type="project" value="UniProtKB-KW"/>
</dbReference>
<accession>A0A399T5Y0</accession>
<dbReference type="InterPro" id="IPR008969">
    <property type="entry name" value="CarboxyPept-like_regulatory"/>
</dbReference>
<reference evidence="2 3" key="1">
    <citation type="submission" date="2018-08" db="EMBL/GenBank/DDBJ databases">
        <title>Pallidiluteibacterium maritimus gen. nov., sp. nov., isolated from coastal sediment.</title>
        <authorList>
            <person name="Zhou L.Y."/>
        </authorList>
    </citation>
    <scope>NUCLEOTIDE SEQUENCE [LARGE SCALE GENOMIC DNA]</scope>
    <source>
        <strain evidence="2 3">XSD2</strain>
    </source>
</reference>
<dbReference type="AlphaFoldDB" id="A0A399T5Y0"/>
<keyword evidence="2" id="KW-0378">Hydrolase</keyword>
<dbReference type="SUPFAM" id="SSF49464">
    <property type="entry name" value="Carboxypeptidase regulatory domain-like"/>
    <property type="match status" value="1"/>
</dbReference>
<evidence type="ECO:0000256" key="1">
    <source>
        <dbReference type="SAM" id="SignalP"/>
    </source>
</evidence>
<keyword evidence="3" id="KW-1185">Reference proteome</keyword>
<dbReference type="Pfam" id="PF13715">
    <property type="entry name" value="CarbopepD_reg_2"/>
    <property type="match status" value="1"/>
</dbReference>
<sequence>MKMKTIFSFIILAHFSLFAFSQQGSKVAHVLKGKVINAESNQPVSYTNIGLEGTLYGTASDEEGNFELKIPEDLESKNIFFSAVGFQNRQFPLTELFGKEFNIVKLRPQSYDVGKIDVAGQNMVLIRILRMASENIRYNYGAGPFNLHCDLSVLQSREDSVLKDVNAKVLVYDKNGYSTPSPENAFRSRKYKVTKPAGKEDYTFSSAQLGIDELLNLDWVRSASGILNPALLNDYTLKLVSQPQIDGKEYWEIGFIQNKPTLEGSGDFYATLLDGSIFINKEDYSVKSIAVKVQSAKNNTQGRGLGISKSNADFYSNLNYVFIVSYENLLVKKIALSKQYIYNNKEVAENSVLTVNRAHANNVTVLNSRNYFAGE</sequence>
<keyword evidence="2" id="KW-0645">Protease</keyword>
<dbReference type="Proteomes" id="UP000265926">
    <property type="component" value="Unassembled WGS sequence"/>
</dbReference>
<feature type="signal peptide" evidence="1">
    <location>
        <begin position="1"/>
        <end position="19"/>
    </location>
</feature>
<evidence type="ECO:0000313" key="2">
    <source>
        <dbReference type="EMBL" id="RIJ50202.1"/>
    </source>
</evidence>
<dbReference type="EMBL" id="QWGR01000002">
    <property type="protein sequence ID" value="RIJ50202.1"/>
    <property type="molecule type" value="Genomic_DNA"/>
</dbReference>
<keyword evidence="2" id="KW-0121">Carboxypeptidase</keyword>
<dbReference type="OrthoDB" id="1108759at2"/>